<proteinExistence type="predicted"/>
<feature type="transmembrane region" description="Helical" evidence="5">
    <location>
        <begin position="7"/>
        <end position="30"/>
    </location>
</feature>
<evidence type="ECO:0000313" key="7">
    <source>
        <dbReference type="EMBL" id="TYP73476.1"/>
    </source>
</evidence>
<keyword evidence="2 5" id="KW-0812">Transmembrane</keyword>
<feature type="domain" description="Peptidase S54 rhomboid" evidence="6">
    <location>
        <begin position="54"/>
        <end position="183"/>
    </location>
</feature>
<dbReference type="InterPro" id="IPR035952">
    <property type="entry name" value="Rhomboid-like_sf"/>
</dbReference>
<organism evidence="7 8">
    <name type="scientific">Aquimarina intermedia</name>
    <dbReference type="NCBI Taxonomy" id="350814"/>
    <lineage>
        <taxon>Bacteria</taxon>
        <taxon>Pseudomonadati</taxon>
        <taxon>Bacteroidota</taxon>
        <taxon>Flavobacteriia</taxon>
        <taxon>Flavobacteriales</taxon>
        <taxon>Flavobacteriaceae</taxon>
        <taxon>Aquimarina</taxon>
    </lineage>
</organism>
<dbReference type="Pfam" id="PF01694">
    <property type="entry name" value="Rhomboid"/>
    <property type="match status" value="1"/>
</dbReference>
<feature type="transmembrane region" description="Helical" evidence="5">
    <location>
        <begin position="90"/>
        <end position="108"/>
    </location>
</feature>
<sequence length="241" mass="28052">MKSNNDFSFTSGVIGYPILFVLLIWIVFWVESRFGFNFNYLGVYPRSLSGLQGILFSPFIHSGLSHLWNNTLPLLILSTALFYFYPTRSWTVLGLGFIMTGILTWIIGRSSLHIGASGMIYMLFSFLFFKGILTKYYRLIALSFIVVFMYGSMLWYIFPIKDGISWEGHLSGLVTGLLLAIFIKNGIVQKKLYPWEHPNYDPEEDDFMKHFDKNGNFIERIEEEKESGIEIIYEYKEQEKK</sequence>
<dbReference type="EMBL" id="VNHU01000005">
    <property type="protein sequence ID" value="TYP73476.1"/>
    <property type="molecule type" value="Genomic_DNA"/>
</dbReference>
<evidence type="ECO:0000256" key="2">
    <source>
        <dbReference type="ARBA" id="ARBA00022692"/>
    </source>
</evidence>
<evidence type="ECO:0000256" key="3">
    <source>
        <dbReference type="ARBA" id="ARBA00022989"/>
    </source>
</evidence>
<dbReference type="OrthoDB" id="465874at2"/>
<reference evidence="7 8" key="1">
    <citation type="submission" date="2019-07" db="EMBL/GenBank/DDBJ databases">
        <title>Genomic Encyclopedia of Archaeal and Bacterial Type Strains, Phase II (KMG-II): from individual species to whole genera.</title>
        <authorList>
            <person name="Goeker M."/>
        </authorList>
    </citation>
    <scope>NUCLEOTIDE SEQUENCE [LARGE SCALE GENOMIC DNA]</scope>
    <source>
        <strain evidence="7 8">DSM 17527</strain>
    </source>
</reference>
<name>A0A5S5C4Y6_9FLAO</name>
<keyword evidence="3 5" id="KW-1133">Transmembrane helix</keyword>
<dbReference type="AlphaFoldDB" id="A0A5S5C4Y6"/>
<protein>
    <submittedName>
        <fullName evidence="7">Membrane associated rhomboid family serine protease</fullName>
    </submittedName>
</protein>
<dbReference type="Proteomes" id="UP000324376">
    <property type="component" value="Unassembled WGS sequence"/>
</dbReference>
<dbReference type="GO" id="GO:0004252">
    <property type="term" value="F:serine-type endopeptidase activity"/>
    <property type="evidence" value="ECO:0007669"/>
    <property type="project" value="InterPro"/>
</dbReference>
<comment type="subcellular location">
    <subcellularLocation>
        <location evidence="1">Membrane</location>
        <topology evidence="1">Multi-pass membrane protein</topology>
    </subcellularLocation>
</comment>
<keyword evidence="7" id="KW-0378">Hydrolase</keyword>
<dbReference type="GO" id="GO:0006508">
    <property type="term" value="P:proteolysis"/>
    <property type="evidence" value="ECO:0007669"/>
    <property type="project" value="UniProtKB-KW"/>
</dbReference>
<accession>A0A5S5C4Y6</accession>
<dbReference type="PANTHER" id="PTHR43731">
    <property type="entry name" value="RHOMBOID PROTEASE"/>
    <property type="match status" value="1"/>
</dbReference>
<dbReference type="Gene3D" id="1.20.1540.10">
    <property type="entry name" value="Rhomboid-like"/>
    <property type="match status" value="1"/>
</dbReference>
<dbReference type="SUPFAM" id="SSF144091">
    <property type="entry name" value="Rhomboid-like"/>
    <property type="match status" value="1"/>
</dbReference>
<comment type="caution">
    <text evidence="7">The sequence shown here is derived from an EMBL/GenBank/DDBJ whole genome shotgun (WGS) entry which is preliminary data.</text>
</comment>
<evidence type="ECO:0000259" key="6">
    <source>
        <dbReference type="Pfam" id="PF01694"/>
    </source>
</evidence>
<feature type="transmembrane region" description="Helical" evidence="5">
    <location>
        <begin position="67"/>
        <end position="85"/>
    </location>
</feature>
<evidence type="ECO:0000256" key="5">
    <source>
        <dbReference type="SAM" id="Phobius"/>
    </source>
</evidence>
<feature type="transmembrane region" description="Helical" evidence="5">
    <location>
        <begin position="114"/>
        <end position="132"/>
    </location>
</feature>
<keyword evidence="4 5" id="KW-0472">Membrane</keyword>
<evidence type="ECO:0000313" key="8">
    <source>
        <dbReference type="Proteomes" id="UP000324376"/>
    </source>
</evidence>
<dbReference type="RefSeq" id="WP_148782589.1">
    <property type="nucleotide sequence ID" value="NZ_VNHU01000005.1"/>
</dbReference>
<dbReference type="InterPro" id="IPR022764">
    <property type="entry name" value="Peptidase_S54_rhomboid_dom"/>
</dbReference>
<keyword evidence="7" id="KW-0645">Protease</keyword>
<dbReference type="GO" id="GO:0016020">
    <property type="term" value="C:membrane"/>
    <property type="evidence" value="ECO:0007669"/>
    <property type="project" value="UniProtKB-SubCell"/>
</dbReference>
<evidence type="ECO:0000256" key="4">
    <source>
        <dbReference type="ARBA" id="ARBA00023136"/>
    </source>
</evidence>
<gene>
    <name evidence="7" type="ORF">BD809_10563</name>
</gene>
<keyword evidence="8" id="KW-1185">Reference proteome</keyword>
<dbReference type="PANTHER" id="PTHR43731:SF9">
    <property type="entry name" value="SLR1461 PROTEIN"/>
    <property type="match status" value="1"/>
</dbReference>
<dbReference type="InterPro" id="IPR050925">
    <property type="entry name" value="Rhomboid_protease_S54"/>
</dbReference>
<evidence type="ECO:0000256" key="1">
    <source>
        <dbReference type="ARBA" id="ARBA00004141"/>
    </source>
</evidence>
<feature type="transmembrane region" description="Helical" evidence="5">
    <location>
        <begin position="139"/>
        <end position="158"/>
    </location>
</feature>
<feature type="transmembrane region" description="Helical" evidence="5">
    <location>
        <begin position="164"/>
        <end position="183"/>
    </location>
</feature>